<accession>A0ABN8IHF0</accession>
<organism evidence="2 3">
    <name type="scientific">Iphiclides podalirius</name>
    <name type="common">scarce swallowtail</name>
    <dbReference type="NCBI Taxonomy" id="110791"/>
    <lineage>
        <taxon>Eukaryota</taxon>
        <taxon>Metazoa</taxon>
        <taxon>Ecdysozoa</taxon>
        <taxon>Arthropoda</taxon>
        <taxon>Hexapoda</taxon>
        <taxon>Insecta</taxon>
        <taxon>Pterygota</taxon>
        <taxon>Neoptera</taxon>
        <taxon>Endopterygota</taxon>
        <taxon>Lepidoptera</taxon>
        <taxon>Glossata</taxon>
        <taxon>Ditrysia</taxon>
        <taxon>Papilionoidea</taxon>
        <taxon>Papilionidae</taxon>
        <taxon>Papilioninae</taxon>
        <taxon>Iphiclides</taxon>
    </lineage>
</organism>
<feature type="compositionally biased region" description="Basic and acidic residues" evidence="1">
    <location>
        <begin position="54"/>
        <end position="72"/>
    </location>
</feature>
<reference evidence="2" key="1">
    <citation type="submission" date="2022-03" db="EMBL/GenBank/DDBJ databases">
        <authorList>
            <person name="Martin H S."/>
        </authorList>
    </citation>
    <scope>NUCLEOTIDE SEQUENCE</scope>
</reference>
<gene>
    <name evidence="2" type="ORF">IPOD504_LOCUS9038</name>
</gene>
<keyword evidence="3" id="KW-1185">Reference proteome</keyword>
<dbReference type="Proteomes" id="UP000837857">
    <property type="component" value="Chromosome 22"/>
</dbReference>
<evidence type="ECO:0000256" key="1">
    <source>
        <dbReference type="SAM" id="MobiDB-lite"/>
    </source>
</evidence>
<name>A0ABN8IHF0_9NEOP</name>
<sequence>MDTKRILATCSLSRPDVFLDERSDRLTRGRQSGRMLIGGAICAEKSGHLRIPRGPREHDAGRGKPAKVEHEPITQTNLNSVAISGEFVTLPARPPVEYILKKWRNDQIWT</sequence>
<feature type="region of interest" description="Disordered" evidence="1">
    <location>
        <begin position="49"/>
        <end position="72"/>
    </location>
</feature>
<dbReference type="EMBL" id="OW152834">
    <property type="protein sequence ID" value="CAH2055716.1"/>
    <property type="molecule type" value="Genomic_DNA"/>
</dbReference>
<evidence type="ECO:0000313" key="2">
    <source>
        <dbReference type="EMBL" id="CAH2055716.1"/>
    </source>
</evidence>
<evidence type="ECO:0000313" key="3">
    <source>
        <dbReference type="Proteomes" id="UP000837857"/>
    </source>
</evidence>
<proteinExistence type="predicted"/>
<protein>
    <submittedName>
        <fullName evidence="2">Uncharacterized protein</fullName>
    </submittedName>
</protein>
<feature type="non-terminal residue" evidence="2">
    <location>
        <position position="110"/>
    </location>
</feature>